<dbReference type="PANTHER" id="PTHR21274">
    <property type="entry name" value="MECKELIN"/>
    <property type="match status" value="1"/>
</dbReference>
<dbReference type="AlphaFoldDB" id="A0A8S1J8X6"/>
<evidence type="ECO:0000313" key="3">
    <source>
        <dbReference type="Proteomes" id="UP000708148"/>
    </source>
</evidence>
<keyword evidence="1" id="KW-0472">Membrane</keyword>
<reference evidence="2" key="1">
    <citation type="submission" date="2020-12" db="EMBL/GenBank/DDBJ databases">
        <authorList>
            <person name="Iha C."/>
        </authorList>
    </citation>
    <scope>NUCLEOTIDE SEQUENCE</scope>
</reference>
<dbReference type="GO" id="GO:0060271">
    <property type="term" value="P:cilium assembly"/>
    <property type="evidence" value="ECO:0007669"/>
    <property type="project" value="InterPro"/>
</dbReference>
<accession>A0A8S1J8X6</accession>
<protein>
    <submittedName>
        <fullName evidence="2">Uncharacterized protein</fullName>
    </submittedName>
</protein>
<dbReference type="GO" id="GO:0036038">
    <property type="term" value="C:MKS complex"/>
    <property type="evidence" value="ECO:0007669"/>
    <property type="project" value="InterPro"/>
</dbReference>
<organism evidence="2 3">
    <name type="scientific">Ostreobium quekettii</name>
    <dbReference type="NCBI Taxonomy" id="121088"/>
    <lineage>
        <taxon>Eukaryota</taxon>
        <taxon>Viridiplantae</taxon>
        <taxon>Chlorophyta</taxon>
        <taxon>core chlorophytes</taxon>
        <taxon>Ulvophyceae</taxon>
        <taxon>TCBD clade</taxon>
        <taxon>Bryopsidales</taxon>
        <taxon>Ostreobineae</taxon>
        <taxon>Ostreobiaceae</taxon>
        <taxon>Ostreobium</taxon>
    </lineage>
</organism>
<dbReference type="Pfam" id="PF09773">
    <property type="entry name" value="Meckelin"/>
    <property type="match status" value="1"/>
</dbReference>
<feature type="transmembrane region" description="Helical" evidence="1">
    <location>
        <begin position="20"/>
        <end position="42"/>
    </location>
</feature>
<dbReference type="EMBL" id="CAJHUC010001863">
    <property type="protein sequence ID" value="CAD7702542.1"/>
    <property type="molecule type" value="Genomic_DNA"/>
</dbReference>
<sequence length="419" mass="47298">MLFKLQREASVVVVEDGDVAGFRAAVFVAAVGQGLGLLHMLYRQVTYDIFFMDWEKPRRVLTRGGGREESAPVSCWRMLFVANEWNELQAVRKTSPAFTMLCMVLFLEGLHLSWAARMDPNEHNLDWNPYSQDSSLLRVGTDAGLFIFIAAVQLLYVGAFAQRFLLHPLAQFVDLLFLANISCIILDDKLAGYYLHGRNQSQFSDTSIVELNNALLQEEEGLVANRGLAAGNSTLGDPEVKENQTFQVYLTRAQRERYEGIMLEHMHSAARHQGSAQGLLRNGRKPSHRPKESALEARARILDDFKSLVVQIENNHAEQVLPSSFLGRILRLPPELSAQKAVLVHDFHSSFGNVLLYGNEVRLIMFELVMFCALDVSLKSPGIVAFLVYLISRLITWVRKSCGERNISRKTMVGRHFLM</sequence>
<dbReference type="Proteomes" id="UP000708148">
    <property type="component" value="Unassembled WGS sequence"/>
</dbReference>
<name>A0A8S1J8X6_9CHLO</name>
<keyword evidence="3" id="KW-1185">Reference proteome</keyword>
<feature type="transmembrane region" description="Helical" evidence="1">
    <location>
        <begin position="136"/>
        <end position="157"/>
    </location>
</feature>
<evidence type="ECO:0000313" key="2">
    <source>
        <dbReference type="EMBL" id="CAD7702542.1"/>
    </source>
</evidence>
<keyword evidence="1" id="KW-1133">Transmembrane helix</keyword>
<dbReference type="OrthoDB" id="419138at2759"/>
<proteinExistence type="predicted"/>
<comment type="caution">
    <text evidence="2">The sequence shown here is derived from an EMBL/GenBank/DDBJ whole genome shotgun (WGS) entry which is preliminary data.</text>
</comment>
<keyword evidence="1" id="KW-0812">Transmembrane</keyword>
<dbReference type="InterPro" id="IPR019170">
    <property type="entry name" value="Meckelin"/>
</dbReference>
<dbReference type="PANTHER" id="PTHR21274:SF0">
    <property type="entry name" value="MECKELIN"/>
    <property type="match status" value="1"/>
</dbReference>
<gene>
    <name evidence="2" type="ORF">OSTQU699_LOCUS7899</name>
</gene>
<evidence type="ECO:0000256" key="1">
    <source>
        <dbReference type="SAM" id="Phobius"/>
    </source>
</evidence>